<reference evidence="1 2" key="1">
    <citation type="submission" date="2023-11" db="EMBL/GenBank/DDBJ databases">
        <authorList>
            <person name="Ouyang M.-Y."/>
        </authorList>
    </citation>
    <scope>NUCLEOTIDE SEQUENCE [LARGE SCALE GENOMIC DNA]</scope>
    <source>
        <strain evidence="1 2">OY6</strain>
    </source>
</reference>
<dbReference type="EMBL" id="JAXARY010000010">
    <property type="protein sequence ID" value="MDX8128083.1"/>
    <property type="molecule type" value="Genomic_DNA"/>
</dbReference>
<sequence>MATRKTINEKSKFMPGKTEANFNSNHSSSLGHQVLIGSLATLTVVSGEKLMVRIAKHPFLVFGLGLVGGAYVCKNRKAIIANASKTIDAGKNVILEQKEKVRDLIAEATAES</sequence>
<evidence type="ECO:0000313" key="2">
    <source>
        <dbReference type="Proteomes" id="UP001284537"/>
    </source>
</evidence>
<evidence type="ECO:0000313" key="1">
    <source>
        <dbReference type="EMBL" id="MDX8128083.1"/>
    </source>
</evidence>
<accession>A0ABU4UG43</accession>
<protein>
    <submittedName>
        <fullName evidence="1">Uncharacterized protein</fullName>
    </submittedName>
</protein>
<dbReference type="RefSeq" id="WP_319961770.1">
    <property type="nucleotide sequence ID" value="NZ_JAXARY010000010.1"/>
</dbReference>
<proteinExistence type="predicted"/>
<keyword evidence="2" id="KW-1185">Reference proteome</keyword>
<name>A0ABU4UG43_9GAMM</name>
<gene>
    <name evidence="1" type="ORF">QLH52_12380</name>
</gene>
<comment type="caution">
    <text evidence="1">The sequence shown here is derived from an EMBL/GenBank/DDBJ whole genome shotgun (WGS) entry which is preliminary data.</text>
</comment>
<organism evidence="1 2">
    <name type="scientific">Methylomonas defluvii</name>
    <dbReference type="NCBI Taxonomy" id="3045149"/>
    <lineage>
        <taxon>Bacteria</taxon>
        <taxon>Pseudomonadati</taxon>
        <taxon>Pseudomonadota</taxon>
        <taxon>Gammaproteobacteria</taxon>
        <taxon>Methylococcales</taxon>
        <taxon>Methylococcaceae</taxon>
        <taxon>Methylomonas</taxon>
    </lineage>
</organism>
<dbReference type="Proteomes" id="UP001284537">
    <property type="component" value="Unassembled WGS sequence"/>
</dbReference>